<name>A0A4Y2SM91_ARAVE</name>
<gene>
    <name evidence="2" type="ORF">AVEN_73822_1</name>
</gene>
<organism evidence="2 3">
    <name type="scientific">Araneus ventricosus</name>
    <name type="common">Orbweaver spider</name>
    <name type="synonym">Epeira ventricosa</name>
    <dbReference type="NCBI Taxonomy" id="182803"/>
    <lineage>
        <taxon>Eukaryota</taxon>
        <taxon>Metazoa</taxon>
        <taxon>Ecdysozoa</taxon>
        <taxon>Arthropoda</taxon>
        <taxon>Chelicerata</taxon>
        <taxon>Arachnida</taxon>
        <taxon>Araneae</taxon>
        <taxon>Araneomorphae</taxon>
        <taxon>Entelegynae</taxon>
        <taxon>Araneoidea</taxon>
        <taxon>Araneidae</taxon>
        <taxon>Araneus</taxon>
    </lineage>
</organism>
<feature type="compositionally biased region" description="Basic and acidic residues" evidence="1">
    <location>
        <begin position="103"/>
        <end position="114"/>
    </location>
</feature>
<sequence length="128" mass="13998">MFSSLQKPQYDEAVIGKAGAYSTSKAAVNVSEFVKADENKKLKIQSDSISNEEILDSEEDYSVNMLFDDAIRVAVKHPSPTTTPEKNSKSASLEKVPCSKAAPEPRKPNVPKIEIDDKLNTTALVKTL</sequence>
<dbReference type="Proteomes" id="UP000499080">
    <property type="component" value="Unassembled WGS sequence"/>
</dbReference>
<proteinExistence type="predicted"/>
<evidence type="ECO:0000313" key="3">
    <source>
        <dbReference type="Proteomes" id="UP000499080"/>
    </source>
</evidence>
<dbReference type="AlphaFoldDB" id="A0A4Y2SM91"/>
<comment type="caution">
    <text evidence="2">The sequence shown here is derived from an EMBL/GenBank/DDBJ whole genome shotgun (WGS) entry which is preliminary data.</text>
</comment>
<evidence type="ECO:0000313" key="2">
    <source>
        <dbReference type="EMBL" id="GBN88329.1"/>
    </source>
</evidence>
<dbReference type="EMBL" id="BGPR01022229">
    <property type="protein sequence ID" value="GBN88329.1"/>
    <property type="molecule type" value="Genomic_DNA"/>
</dbReference>
<keyword evidence="3" id="KW-1185">Reference proteome</keyword>
<reference evidence="2 3" key="1">
    <citation type="journal article" date="2019" name="Sci. Rep.">
        <title>Orb-weaving spider Araneus ventricosus genome elucidates the spidroin gene catalogue.</title>
        <authorList>
            <person name="Kono N."/>
            <person name="Nakamura H."/>
            <person name="Ohtoshi R."/>
            <person name="Moran D.A.P."/>
            <person name="Shinohara A."/>
            <person name="Yoshida Y."/>
            <person name="Fujiwara M."/>
            <person name="Mori M."/>
            <person name="Tomita M."/>
            <person name="Arakawa K."/>
        </authorList>
    </citation>
    <scope>NUCLEOTIDE SEQUENCE [LARGE SCALE GENOMIC DNA]</scope>
</reference>
<protein>
    <submittedName>
        <fullName evidence="2">Uncharacterized protein</fullName>
    </submittedName>
</protein>
<evidence type="ECO:0000256" key="1">
    <source>
        <dbReference type="SAM" id="MobiDB-lite"/>
    </source>
</evidence>
<feature type="compositionally biased region" description="Polar residues" evidence="1">
    <location>
        <begin position="79"/>
        <end position="91"/>
    </location>
</feature>
<feature type="region of interest" description="Disordered" evidence="1">
    <location>
        <begin position="77"/>
        <end position="114"/>
    </location>
</feature>
<accession>A0A4Y2SM91</accession>